<name>A0A059FYA0_9PROT</name>
<gene>
    <name evidence="1" type="ORF">HHI_04835</name>
</gene>
<dbReference type="SUPFAM" id="SSF46785">
    <property type="entry name" value="Winged helix' DNA-binding domain"/>
    <property type="match status" value="1"/>
</dbReference>
<dbReference type="PATRIC" id="fig|1280951.3.peg.978"/>
<organism evidence="1 2">
    <name type="scientific">Hyphomonas hirschiana VP5</name>
    <dbReference type="NCBI Taxonomy" id="1280951"/>
    <lineage>
        <taxon>Bacteria</taxon>
        <taxon>Pseudomonadati</taxon>
        <taxon>Pseudomonadota</taxon>
        <taxon>Alphaproteobacteria</taxon>
        <taxon>Hyphomonadales</taxon>
        <taxon>Hyphomonadaceae</taxon>
        <taxon>Hyphomonas</taxon>
    </lineage>
</organism>
<dbReference type="EMBL" id="ARYI01000003">
    <property type="protein sequence ID" value="KCZ95453.1"/>
    <property type="molecule type" value="Genomic_DNA"/>
</dbReference>
<evidence type="ECO:0000313" key="2">
    <source>
        <dbReference type="Proteomes" id="UP000025061"/>
    </source>
</evidence>
<accession>A0A059FYA0</accession>
<dbReference type="AlphaFoldDB" id="A0A059FYA0"/>
<evidence type="ECO:0000313" key="1">
    <source>
        <dbReference type="EMBL" id="KCZ95453.1"/>
    </source>
</evidence>
<dbReference type="RefSeq" id="WP_011645319.1">
    <property type="nucleotide sequence ID" value="NZ_ARYI01000003.1"/>
</dbReference>
<sequence>MLVFKIMLKSSIIEEPFVAALSTYLTGTLHVAVKLEAWKSEASLPLFISKRYRFYRISVARQDCLVMWAGDESILGPADIVKHVARVSETFAGVIVYAAGTMNATLRSRLIAQGVAFIVPGNQLYIPQLAMDLREHFRAPQKKRGEHLTPAAQLVLFQHILSCEDAPVTPTQLAEPLGFAPMSIGRAFDKLAQTNLAKVERRGREKLLCFNADRRTLLDLSRTLLRTPARGKHGVRFKRSEPEMLRAGEAALAELTNLSPPEKPTYAILATGWQAFFRQHGIEDVNEIDAAEAFIETWHYDPSIFGKDGCVDPLSLYAQFWDHPDERVAQAAEEVLERVRW</sequence>
<reference evidence="1 2" key="1">
    <citation type="submission" date="2013-04" db="EMBL/GenBank/DDBJ databases">
        <title>Hyphomonas hirschiana VP5 Genome Sequencing.</title>
        <authorList>
            <person name="Lai Q."/>
            <person name="Shao Z."/>
        </authorList>
    </citation>
    <scope>NUCLEOTIDE SEQUENCE [LARGE SCALE GENOMIC DNA]</scope>
    <source>
        <strain evidence="1 2">VP5</strain>
    </source>
</reference>
<dbReference type="Proteomes" id="UP000025061">
    <property type="component" value="Unassembled WGS sequence"/>
</dbReference>
<dbReference type="OrthoDB" id="8453791at2"/>
<comment type="caution">
    <text evidence="1">The sequence shown here is derived from an EMBL/GenBank/DDBJ whole genome shotgun (WGS) entry which is preliminary data.</text>
</comment>
<protein>
    <submittedName>
        <fullName evidence="1">Uncharacterized protein</fullName>
    </submittedName>
</protein>
<keyword evidence="2" id="KW-1185">Reference proteome</keyword>
<proteinExistence type="predicted"/>
<dbReference type="InterPro" id="IPR036390">
    <property type="entry name" value="WH_DNA-bd_sf"/>
</dbReference>